<dbReference type="CDD" id="cd02947">
    <property type="entry name" value="TRX_family"/>
    <property type="match status" value="1"/>
</dbReference>
<proteinExistence type="predicted"/>
<dbReference type="Pfam" id="PF00462">
    <property type="entry name" value="Glutaredoxin"/>
    <property type="match status" value="1"/>
</dbReference>
<protein>
    <submittedName>
        <fullName evidence="2">Glutaredoxin-8</fullName>
    </submittedName>
</protein>
<sequence length="114" mass="13517">MPITYEEAKAEVEQIISSNKLVLFTASWCPDCVYIKEVLTKHGALDKFYLWELSRYEKGSDDYKTYCKVWFEQACGQQNIPLLFIDGVYFGTEHQIRSWEKNNKVKENIEKFFL</sequence>
<evidence type="ECO:0000313" key="2">
    <source>
        <dbReference type="EMBL" id="OEJ89721.1"/>
    </source>
</evidence>
<gene>
    <name evidence="2" type="ORF">AWRI3578_g1120</name>
</gene>
<feature type="domain" description="Glutaredoxin" evidence="1">
    <location>
        <begin position="22"/>
        <end position="89"/>
    </location>
</feature>
<dbReference type="InterPro" id="IPR036249">
    <property type="entry name" value="Thioredoxin-like_sf"/>
</dbReference>
<dbReference type="Proteomes" id="UP000095605">
    <property type="component" value="Unassembled WGS sequence"/>
</dbReference>
<dbReference type="PROSITE" id="PS51354">
    <property type="entry name" value="GLUTAREDOXIN_2"/>
    <property type="match status" value="1"/>
</dbReference>
<dbReference type="OrthoDB" id="418495at2759"/>
<evidence type="ECO:0000259" key="1">
    <source>
        <dbReference type="Pfam" id="PF00462"/>
    </source>
</evidence>
<organism evidence="2 3">
    <name type="scientific">Hanseniaspora opuntiae</name>
    <dbReference type="NCBI Taxonomy" id="211096"/>
    <lineage>
        <taxon>Eukaryota</taxon>
        <taxon>Fungi</taxon>
        <taxon>Dikarya</taxon>
        <taxon>Ascomycota</taxon>
        <taxon>Saccharomycotina</taxon>
        <taxon>Saccharomycetes</taxon>
        <taxon>Saccharomycodales</taxon>
        <taxon>Saccharomycodaceae</taxon>
        <taxon>Hanseniaspora</taxon>
    </lineage>
</organism>
<dbReference type="SUPFAM" id="SSF52833">
    <property type="entry name" value="Thioredoxin-like"/>
    <property type="match status" value="1"/>
</dbReference>
<dbReference type="GO" id="GO:0016491">
    <property type="term" value="F:oxidoreductase activity"/>
    <property type="evidence" value="ECO:0007669"/>
    <property type="project" value="UniProtKB-ARBA"/>
</dbReference>
<comment type="caution">
    <text evidence="2">The sequence shown here is derived from an EMBL/GenBank/DDBJ whole genome shotgun (WGS) entry which is preliminary data.</text>
</comment>
<dbReference type="Gene3D" id="3.40.30.10">
    <property type="entry name" value="Glutaredoxin"/>
    <property type="match status" value="1"/>
</dbReference>
<accession>A0A1E5RS80</accession>
<reference evidence="3" key="1">
    <citation type="journal article" date="2016" name="Genome Announc.">
        <title>Genome sequences of three species of Hanseniaspora isolated from spontaneous wine fermentations.</title>
        <authorList>
            <person name="Sternes P.R."/>
            <person name="Lee D."/>
            <person name="Kutyna D.R."/>
            <person name="Borneman A.R."/>
        </authorList>
    </citation>
    <scope>NUCLEOTIDE SEQUENCE [LARGE SCALE GENOMIC DNA]</scope>
    <source>
        <strain evidence="3">AWRI3578</strain>
    </source>
</reference>
<evidence type="ECO:0000313" key="3">
    <source>
        <dbReference type="Proteomes" id="UP000095605"/>
    </source>
</evidence>
<dbReference type="InterPro" id="IPR002109">
    <property type="entry name" value="Glutaredoxin"/>
</dbReference>
<dbReference type="EMBL" id="LPNL01000003">
    <property type="protein sequence ID" value="OEJ89721.1"/>
    <property type="molecule type" value="Genomic_DNA"/>
</dbReference>
<dbReference type="AlphaFoldDB" id="A0A1E5RS80"/>
<name>A0A1E5RS80_9ASCO</name>
<keyword evidence="3" id="KW-1185">Reference proteome</keyword>